<feature type="transmembrane region" description="Helical" evidence="10">
    <location>
        <begin position="15"/>
        <end position="36"/>
    </location>
</feature>
<protein>
    <recommendedName>
        <fullName evidence="10">Flagellar protein FliL</fullName>
    </recommendedName>
</protein>
<keyword evidence="7 10" id="KW-0283">Flagellar rotation</keyword>
<proteinExistence type="inferred from homology"/>
<keyword evidence="12" id="KW-0969">Cilium</keyword>
<comment type="similarity">
    <text evidence="3 10">Belongs to the FliL family.</text>
</comment>
<keyword evidence="9 10" id="KW-0472">Membrane</keyword>
<dbReference type="OrthoDB" id="7304620at2"/>
<feature type="compositionally biased region" description="Basic and acidic residues" evidence="11">
    <location>
        <begin position="54"/>
        <end position="65"/>
    </location>
</feature>
<keyword evidence="12" id="KW-0966">Cell projection</keyword>
<dbReference type="STRING" id="1434232.MAIT1_00874"/>
<dbReference type="Pfam" id="PF03748">
    <property type="entry name" value="FliL"/>
    <property type="match status" value="1"/>
</dbReference>
<keyword evidence="10" id="KW-0997">Cell inner membrane</keyword>
<evidence type="ECO:0000256" key="11">
    <source>
        <dbReference type="SAM" id="MobiDB-lite"/>
    </source>
</evidence>
<dbReference type="GO" id="GO:0006935">
    <property type="term" value="P:chemotaxis"/>
    <property type="evidence" value="ECO:0007669"/>
    <property type="project" value="UniProtKB-KW"/>
</dbReference>
<dbReference type="GO" id="GO:0005886">
    <property type="term" value="C:plasma membrane"/>
    <property type="evidence" value="ECO:0007669"/>
    <property type="project" value="UniProtKB-SubCell"/>
</dbReference>
<evidence type="ECO:0000256" key="3">
    <source>
        <dbReference type="ARBA" id="ARBA00008281"/>
    </source>
</evidence>
<evidence type="ECO:0000256" key="7">
    <source>
        <dbReference type="ARBA" id="ARBA00022779"/>
    </source>
</evidence>
<gene>
    <name evidence="12" type="ORF">MAIT1_00874</name>
</gene>
<organism evidence="12 13">
    <name type="scientific">Magnetofaba australis IT-1</name>
    <dbReference type="NCBI Taxonomy" id="1434232"/>
    <lineage>
        <taxon>Bacteria</taxon>
        <taxon>Pseudomonadati</taxon>
        <taxon>Pseudomonadota</taxon>
        <taxon>Magnetococcia</taxon>
        <taxon>Magnetococcales</taxon>
        <taxon>Magnetococcaceae</taxon>
        <taxon>Magnetofaba</taxon>
    </lineage>
</organism>
<keyword evidence="5 10" id="KW-0145">Chemotaxis</keyword>
<dbReference type="GO" id="GO:0071978">
    <property type="term" value="P:bacterial-type flagellum-dependent swarming motility"/>
    <property type="evidence" value="ECO:0007669"/>
    <property type="project" value="TreeGrafter"/>
</dbReference>
<dbReference type="PANTHER" id="PTHR35091">
    <property type="entry name" value="FLAGELLAR PROTEIN FLIL"/>
    <property type="match status" value="1"/>
</dbReference>
<accession>A0A1Y2K0U6</accession>
<comment type="caution">
    <text evidence="12">The sequence shown here is derived from an EMBL/GenBank/DDBJ whole genome shotgun (WGS) entry which is preliminary data.</text>
</comment>
<evidence type="ECO:0000256" key="6">
    <source>
        <dbReference type="ARBA" id="ARBA00022692"/>
    </source>
</evidence>
<dbReference type="PANTHER" id="PTHR35091:SF2">
    <property type="entry name" value="FLAGELLAR PROTEIN FLIL"/>
    <property type="match status" value="1"/>
</dbReference>
<dbReference type="RefSeq" id="WP_085447000.1">
    <property type="nucleotide sequence ID" value="NZ_LVJN01000021.1"/>
</dbReference>
<sequence length="165" mass="18069">MAEEAEQEEGGGGGLIKMLIVAIPALLVGAGAGYFLGGMSASSDQQAEQTVDPEGEKTPRDPKETLGETFKLEPFVVNLAETRGNRYLKATIELELDTEELRPELERRIPQLRDVCLSLLGSKTSTELLQAEGKYKLSEEIRARVNALLANGNVKQVFFTEFVIQ</sequence>
<evidence type="ECO:0000256" key="8">
    <source>
        <dbReference type="ARBA" id="ARBA00022989"/>
    </source>
</evidence>
<evidence type="ECO:0000256" key="10">
    <source>
        <dbReference type="RuleBase" id="RU364125"/>
    </source>
</evidence>
<evidence type="ECO:0000256" key="4">
    <source>
        <dbReference type="ARBA" id="ARBA00022475"/>
    </source>
</evidence>
<comment type="function">
    <text evidence="1 10">Controls the rotational direction of flagella during chemotaxis.</text>
</comment>
<evidence type="ECO:0000256" key="9">
    <source>
        <dbReference type="ARBA" id="ARBA00023136"/>
    </source>
</evidence>
<evidence type="ECO:0000256" key="1">
    <source>
        <dbReference type="ARBA" id="ARBA00002254"/>
    </source>
</evidence>
<keyword evidence="13" id="KW-1185">Reference proteome</keyword>
<evidence type="ECO:0000313" key="13">
    <source>
        <dbReference type="Proteomes" id="UP000194003"/>
    </source>
</evidence>
<evidence type="ECO:0000313" key="12">
    <source>
        <dbReference type="EMBL" id="OSM00373.1"/>
    </source>
</evidence>
<evidence type="ECO:0000256" key="5">
    <source>
        <dbReference type="ARBA" id="ARBA00022500"/>
    </source>
</evidence>
<evidence type="ECO:0000256" key="2">
    <source>
        <dbReference type="ARBA" id="ARBA00004162"/>
    </source>
</evidence>
<dbReference type="GO" id="GO:0009425">
    <property type="term" value="C:bacterial-type flagellum basal body"/>
    <property type="evidence" value="ECO:0007669"/>
    <property type="project" value="InterPro"/>
</dbReference>
<dbReference type="AlphaFoldDB" id="A0A1Y2K0U6"/>
<name>A0A1Y2K0U6_9PROT</name>
<keyword evidence="12" id="KW-0282">Flagellum</keyword>
<dbReference type="EMBL" id="LVJN01000021">
    <property type="protein sequence ID" value="OSM00373.1"/>
    <property type="molecule type" value="Genomic_DNA"/>
</dbReference>
<dbReference type="InterPro" id="IPR005503">
    <property type="entry name" value="FliL"/>
</dbReference>
<keyword evidence="6 10" id="KW-0812">Transmembrane</keyword>
<feature type="region of interest" description="Disordered" evidence="11">
    <location>
        <begin position="45"/>
        <end position="65"/>
    </location>
</feature>
<keyword evidence="8 10" id="KW-1133">Transmembrane helix</keyword>
<comment type="subcellular location">
    <subcellularLocation>
        <location evidence="10">Cell inner membrane</location>
    </subcellularLocation>
    <subcellularLocation>
        <location evidence="2">Cell membrane</location>
        <topology evidence="2">Single-pass membrane protein</topology>
    </subcellularLocation>
</comment>
<keyword evidence="4" id="KW-1003">Cell membrane</keyword>
<reference evidence="12 13" key="1">
    <citation type="journal article" date="2016" name="BMC Genomics">
        <title>Combined genomic and structural analyses of a cultured magnetotactic bacterium reveals its niche adaptation to a dynamic environment.</title>
        <authorList>
            <person name="Araujo A.C."/>
            <person name="Morillo V."/>
            <person name="Cypriano J."/>
            <person name="Teixeira L.C."/>
            <person name="Leao P."/>
            <person name="Lyra S."/>
            <person name="Almeida L.G."/>
            <person name="Bazylinski D.A."/>
            <person name="Vasconcellos A.T."/>
            <person name="Abreu F."/>
            <person name="Lins U."/>
        </authorList>
    </citation>
    <scope>NUCLEOTIDE SEQUENCE [LARGE SCALE GENOMIC DNA]</scope>
    <source>
        <strain evidence="12 13">IT-1</strain>
    </source>
</reference>
<dbReference type="Proteomes" id="UP000194003">
    <property type="component" value="Unassembled WGS sequence"/>
</dbReference>